<evidence type="ECO:0000256" key="6">
    <source>
        <dbReference type="ARBA" id="ARBA00047317"/>
    </source>
</evidence>
<dbReference type="InterPro" id="IPR036425">
    <property type="entry name" value="MoaB/Mog-like_dom_sf"/>
</dbReference>
<proteinExistence type="inferred from homology"/>
<dbReference type="InterPro" id="IPR001453">
    <property type="entry name" value="MoaB/Mog_dom"/>
</dbReference>
<dbReference type="GO" id="GO:0006777">
    <property type="term" value="P:Mo-molybdopterin cofactor biosynthetic process"/>
    <property type="evidence" value="ECO:0007669"/>
    <property type="project" value="UniProtKB-UniRule"/>
</dbReference>
<dbReference type="GO" id="GO:0061599">
    <property type="term" value="F:molybdopterin molybdotransferase activity"/>
    <property type="evidence" value="ECO:0007669"/>
    <property type="project" value="UniProtKB-UniRule"/>
</dbReference>
<dbReference type="Proteomes" id="UP000187085">
    <property type="component" value="Unassembled WGS sequence"/>
</dbReference>
<dbReference type="Pfam" id="PF03453">
    <property type="entry name" value="MoeA_N"/>
    <property type="match status" value="1"/>
</dbReference>
<dbReference type="SMART" id="SM00852">
    <property type="entry name" value="MoCF_biosynth"/>
    <property type="match status" value="1"/>
</dbReference>
<dbReference type="Gene3D" id="3.40.980.10">
    <property type="entry name" value="MoaB/Mog-like domain"/>
    <property type="match status" value="1"/>
</dbReference>
<dbReference type="SUPFAM" id="SSF63882">
    <property type="entry name" value="MoeA N-terminal region -like"/>
    <property type="match status" value="2"/>
</dbReference>
<dbReference type="Gene3D" id="2.170.190.11">
    <property type="entry name" value="Molybdopterin biosynthesis moea protein, domain 3"/>
    <property type="match status" value="1"/>
</dbReference>
<feature type="domain" description="MoaB/Mog" evidence="8">
    <location>
        <begin position="242"/>
        <end position="384"/>
    </location>
</feature>
<sequence>MTTADPDPWPDGSRTVAQHAAAVLALLDDVVLDARTVSLAEAGGRVLAEDVVATVALPPFANAQMDGYAVRVADLAAIAADRAAATAAAATAAAADGAATGAAGAAGTAAADRAPADVLPLTAAVPAGAAPAALAPGTAAPIMTGAMIPAGADAVVPVEETDPPRFPDWIGDDGGVPAGATVRFTAAATTTTAGRFVRPVGSDLPRGATAMTAGTRLTPAAVGVLAALGRADVPVRRPLRVLLYSTGSEVVPPGATLRPGQIHDANSAILRAGLTACGVEVVTARLVADAPTALLGALEADARDAAPDVVISSGGISRGAFEVVKQALGRRGVGFGPVAMQPGGPQGAGLLDVGGTRIPFLAFPGNPVSTLVSMEMFLRPALAARFGAPPRPRFPARLANPVTPLPGREQIRRGRLTTTDGEPVVRLVGGPGSHLLHAAATADVLVHLPAGSGSPPADPLPAGALVTVTPLD</sequence>
<dbReference type="CDD" id="cd00887">
    <property type="entry name" value="MoeA"/>
    <property type="match status" value="1"/>
</dbReference>
<keyword evidence="10" id="KW-1185">Reference proteome</keyword>
<evidence type="ECO:0000256" key="2">
    <source>
        <dbReference type="ARBA" id="ARBA00005046"/>
    </source>
</evidence>
<dbReference type="InterPro" id="IPR005110">
    <property type="entry name" value="MoeA_linker/N"/>
</dbReference>
<comment type="catalytic activity">
    <reaction evidence="6">
        <text>adenylyl-molybdopterin + molybdate = Mo-molybdopterin + AMP + H(+)</text>
        <dbReference type="Rhea" id="RHEA:35047"/>
        <dbReference type="ChEBI" id="CHEBI:15378"/>
        <dbReference type="ChEBI" id="CHEBI:36264"/>
        <dbReference type="ChEBI" id="CHEBI:62727"/>
        <dbReference type="ChEBI" id="CHEBI:71302"/>
        <dbReference type="ChEBI" id="CHEBI:456215"/>
        <dbReference type="EC" id="2.10.1.1"/>
    </reaction>
</comment>
<keyword evidence="7" id="KW-0479">Metal-binding</keyword>
<dbReference type="EC" id="2.10.1.1" evidence="7"/>
<evidence type="ECO:0000256" key="3">
    <source>
        <dbReference type="ARBA" id="ARBA00010763"/>
    </source>
</evidence>
<keyword evidence="7" id="KW-0808">Transferase</keyword>
<dbReference type="InterPro" id="IPR038987">
    <property type="entry name" value="MoeA-like"/>
</dbReference>
<evidence type="ECO:0000259" key="8">
    <source>
        <dbReference type="SMART" id="SM00852"/>
    </source>
</evidence>
<dbReference type="PANTHER" id="PTHR10192:SF5">
    <property type="entry name" value="GEPHYRIN"/>
    <property type="match status" value="1"/>
</dbReference>
<reference evidence="9 10" key="1">
    <citation type="submission" date="2016-12" db="EMBL/GenBank/DDBJ databases">
        <title>Draft genome of Tersicoccus phoenicis 1P05MA.</title>
        <authorList>
            <person name="Nakajima Y."/>
            <person name="Yoshizawa S."/>
            <person name="Nakamura K."/>
            <person name="Ogura Y."/>
            <person name="Hayashi T."/>
            <person name="Kogure K."/>
        </authorList>
    </citation>
    <scope>NUCLEOTIDE SEQUENCE [LARGE SCALE GENOMIC DNA]</scope>
    <source>
        <strain evidence="9 10">1p05MA</strain>
    </source>
</reference>
<dbReference type="NCBIfam" id="NF045515">
    <property type="entry name" value="Glp_gephyrin"/>
    <property type="match status" value="1"/>
</dbReference>
<keyword evidence="5 7" id="KW-0501">Molybdenum cofactor biosynthesis</keyword>
<dbReference type="AlphaFoldDB" id="A0A1R1LBB5"/>
<evidence type="ECO:0000313" key="9">
    <source>
        <dbReference type="EMBL" id="OMH24788.1"/>
    </source>
</evidence>
<evidence type="ECO:0000256" key="5">
    <source>
        <dbReference type="ARBA" id="ARBA00023150"/>
    </source>
</evidence>
<keyword evidence="4 7" id="KW-0500">Molybdenum</keyword>
<dbReference type="InterPro" id="IPR005111">
    <property type="entry name" value="MoeA_C_domain_IV"/>
</dbReference>
<comment type="function">
    <text evidence="1 7">Catalyzes the insertion of molybdate into adenylated molybdopterin with the concomitant release of AMP.</text>
</comment>
<evidence type="ECO:0000256" key="1">
    <source>
        <dbReference type="ARBA" id="ARBA00002901"/>
    </source>
</evidence>
<dbReference type="InterPro" id="IPR036688">
    <property type="entry name" value="MoeA_C_domain_IV_sf"/>
</dbReference>
<protein>
    <recommendedName>
        <fullName evidence="7">Molybdopterin molybdenumtransferase</fullName>
        <ecNumber evidence="7">2.10.1.1</ecNumber>
    </recommendedName>
</protein>
<dbReference type="SUPFAM" id="SSF63867">
    <property type="entry name" value="MoeA C-terminal domain-like"/>
    <property type="match status" value="1"/>
</dbReference>
<dbReference type="PANTHER" id="PTHR10192">
    <property type="entry name" value="MOLYBDOPTERIN BIOSYNTHESIS PROTEIN"/>
    <property type="match status" value="1"/>
</dbReference>
<gene>
    <name evidence="9" type="ORF">BKD30_07165</name>
</gene>
<dbReference type="SUPFAM" id="SSF53218">
    <property type="entry name" value="Molybdenum cofactor biosynthesis proteins"/>
    <property type="match status" value="1"/>
</dbReference>
<accession>A0A1R1LBB5</accession>
<dbReference type="RefSeq" id="WP_076703557.1">
    <property type="nucleotide sequence ID" value="NZ_MRDE01000046.1"/>
</dbReference>
<comment type="similarity">
    <text evidence="3 7">Belongs to the MoeA family.</text>
</comment>
<organism evidence="9 10">
    <name type="scientific">Tersicoccus phoenicis</name>
    <dbReference type="NCBI Taxonomy" id="554083"/>
    <lineage>
        <taxon>Bacteria</taxon>
        <taxon>Bacillati</taxon>
        <taxon>Actinomycetota</taxon>
        <taxon>Actinomycetes</taxon>
        <taxon>Micrococcales</taxon>
        <taxon>Micrococcaceae</taxon>
        <taxon>Tersicoccus</taxon>
    </lineage>
</organism>
<dbReference type="Pfam" id="PF00994">
    <property type="entry name" value="MoCF_biosynth"/>
    <property type="match status" value="1"/>
</dbReference>
<comment type="pathway">
    <text evidence="2 7">Cofactor biosynthesis; molybdopterin biosynthesis.</text>
</comment>
<dbReference type="GO" id="GO:0005829">
    <property type="term" value="C:cytosol"/>
    <property type="evidence" value="ECO:0007669"/>
    <property type="project" value="TreeGrafter"/>
</dbReference>
<dbReference type="EMBL" id="MRDE01000046">
    <property type="protein sequence ID" value="OMH24788.1"/>
    <property type="molecule type" value="Genomic_DNA"/>
</dbReference>
<dbReference type="Pfam" id="PF03454">
    <property type="entry name" value="MoeA_C"/>
    <property type="match status" value="1"/>
</dbReference>
<name>A0A1R1LBB5_9MICC</name>
<dbReference type="GO" id="GO:0046872">
    <property type="term" value="F:metal ion binding"/>
    <property type="evidence" value="ECO:0007669"/>
    <property type="project" value="UniProtKB-UniRule"/>
</dbReference>
<evidence type="ECO:0000256" key="4">
    <source>
        <dbReference type="ARBA" id="ARBA00022505"/>
    </source>
</evidence>
<keyword evidence="7" id="KW-0460">Magnesium</keyword>
<dbReference type="OrthoDB" id="9804758at2"/>
<dbReference type="InterPro" id="IPR036135">
    <property type="entry name" value="MoeA_linker/N_sf"/>
</dbReference>
<comment type="caution">
    <text evidence="9">The sequence shown here is derived from an EMBL/GenBank/DDBJ whole genome shotgun (WGS) entry which is preliminary data.</text>
</comment>
<dbReference type="Gene3D" id="2.40.340.10">
    <property type="entry name" value="MoeA, C-terminal, domain IV"/>
    <property type="match status" value="1"/>
</dbReference>
<comment type="cofactor">
    <cofactor evidence="7">
        <name>Mg(2+)</name>
        <dbReference type="ChEBI" id="CHEBI:18420"/>
    </cofactor>
</comment>
<evidence type="ECO:0000313" key="10">
    <source>
        <dbReference type="Proteomes" id="UP000187085"/>
    </source>
</evidence>
<evidence type="ECO:0000256" key="7">
    <source>
        <dbReference type="RuleBase" id="RU365090"/>
    </source>
</evidence>
<dbReference type="STRING" id="554083.BKD30_07165"/>
<dbReference type="Gene3D" id="3.90.105.10">
    <property type="entry name" value="Molybdopterin biosynthesis moea protein, domain 2"/>
    <property type="match status" value="2"/>
</dbReference>
<dbReference type="UniPathway" id="UPA00344"/>